<dbReference type="OrthoDB" id="9150143at2"/>
<reference evidence="2 3" key="1">
    <citation type="submission" date="2018-05" db="EMBL/GenBank/DDBJ databases">
        <title>Genomic Encyclopedia of Type Strains, Phase IV (KMG-IV): sequencing the most valuable type-strain genomes for metagenomic binning, comparative biology and taxonomic classification.</title>
        <authorList>
            <person name="Goeker M."/>
        </authorList>
    </citation>
    <scope>NUCLEOTIDE SEQUENCE [LARGE SCALE GENOMIC DNA]</scope>
    <source>
        <strain evidence="2 3">DSM 6462</strain>
    </source>
</reference>
<organism evidence="2 3">
    <name type="scientific">Chelatococcus asaccharovorans</name>
    <dbReference type="NCBI Taxonomy" id="28210"/>
    <lineage>
        <taxon>Bacteria</taxon>
        <taxon>Pseudomonadati</taxon>
        <taxon>Pseudomonadota</taxon>
        <taxon>Alphaproteobacteria</taxon>
        <taxon>Hyphomicrobiales</taxon>
        <taxon>Chelatococcaceae</taxon>
        <taxon>Chelatococcus</taxon>
    </lineage>
</organism>
<dbReference type="EMBL" id="QJJK01000017">
    <property type="protein sequence ID" value="PXW52219.1"/>
    <property type="molecule type" value="Genomic_DNA"/>
</dbReference>
<evidence type="ECO:0000313" key="2">
    <source>
        <dbReference type="EMBL" id="PXW52219.1"/>
    </source>
</evidence>
<evidence type="ECO:0000256" key="1">
    <source>
        <dbReference type="SAM" id="SignalP"/>
    </source>
</evidence>
<gene>
    <name evidence="2" type="ORF">C7450_11783</name>
</gene>
<keyword evidence="1" id="KW-0732">Signal</keyword>
<sequence>MRRVLLLAGSAAALVAAVSFLPAPESATAATAAATFIIPANDGYGVADCLATGGDCASGVANAWCLAQGYRAASAFGPASDITSSTGTSRPGPAAMAITCDN</sequence>
<dbReference type="RefSeq" id="WP_146227587.1">
    <property type="nucleotide sequence ID" value="NZ_CAKNFM010000006.1"/>
</dbReference>
<name>A0A2V3U4I7_9HYPH</name>
<keyword evidence="3" id="KW-1185">Reference proteome</keyword>
<proteinExistence type="predicted"/>
<dbReference type="AlphaFoldDB" id="A0A2V3U4I7"/>
<protein>
    <submittedName>
        <fullName evidence="2">Uncharacterized protein</fullName>
    </submittedName>
</protein>
<feature type="chain" id="PRO_5016178208" evidence="1">
    <location>
        <begin position="30"/>
        <end position="102"/>
    </location>
</feature>
<accession>A0A2V3U4I7</accession>
<evidence type="ECO:0000313" key="3">
    <source>
        <dbReference type="Proteomes" id="UP000248021"/>
    </source>
</evidence>
<comment type="caution">
    <text evidence="2">The sequence shown here is derived from an EMBL/GenBank/DDBJ whole genome shotgun (WGS) entry which is preliminary data.</text>
</comment>
<feature type="signal peptide" evidence="1">
    <location>
        <begin position="1"/>
        <end position="29"/>
    </location>
</feature>
<dbReference type="Proteomes" id="UP000248021">
    <property type="component" value="Unassembled WGS sequence"/>
</dbReference>